<dbReference type="EMBL" id="RKQG01000001">
    <property type="protein sequence ID" value="RPE35401.1"/>
    <property type="molecule type" value="Genomic_DNA"/>
</dbReference>
<gene>
    <name evidence="1" type="ORF">EDD38_3750</name>
</gene>
<evidence type="ECO:0000313" key="2">
    <source>
        <dbReference type="Proteomes" id="UP000266906"/>
    </source>
</evidence>
<dbReference type="Proteomes" id="UP000266906">
    <property type="component" value="Unassembled WGS sequence"/>
</dbReference>
<comment type="caution">
    <text evidence="1">The sequence shown here is derived from an EMBL/GenBank/DDBJ whole genome shotgun (WGS) entry which is preliminary data.</text>
</comment>
<sequence length="53" mass="5828">MTPENLDDLPAELLRLAPGLDPARAAALLRRAYRAGLADGRRETTESREHGGW</sequence>
<evidence type="ECO:0000313" key="1">
    <source>
        <dbReference type="EMBL" id="RPE35401.1"/>
    </source>
</evidence>
<name>A0A3N4RWG9_9ACTN</name>
<protein>
    <submittedName>
        <fullName evidence="1">Uncharacterized protein</fullName>
    </submittedName>
</protein>
<proteinExistence type="predicted"/>
<dbReference type="AlphaFoldDB" id="A0A3N4RWG9"/>
<reference evidence="1 2" key="1">
    <citation type="submission" date="2018-11" db="EMBL/GenBank/DDBJ databases">
        <title>Sequencing the genomes of 1000 actinobacteria strains.</title>
        <authorList>
            <person name="Klenk H.-P."/>
        </authorList>
    </citation>
    <scope>NUCLEOTIDE SEQUENCE [LARGE SCALE GENOMIC DNA]</scope>
    <source>
        <strain evidence="1 2">DSM 44781</strain>
    </source>
</reference>
<dbReference type="RefSeq" id="WP_162871615.1">
    <property type="nucleotide sequence ID" value="NZ_RKQG01000001.1"/>
</dbReference>
<accession>A0A3N4RWG9</accession>
<organism evidence="1 2">
    <name type="scientific">Kitasatospora cineracea</name>
    <dbReference type="NCBI Taxonomy" id="88074"/>
    <lineage>
        <taxon>Bacteria</taxon>
        <taxon>Bacillati</taxon>
        <taxon>Actinomycetota</taxon>
        <taxon>Actinomycetes</taxon>
        <taxon>Kitasatosporales</taxon>
        <taxon>Streptomycetaceae</taxon>
        <taxon>Kitasatospora</taxon>
    </lineage>
</organism>
<keyword evidence="2" id="KW-1185">Reference proteome</keyword>